<name>A0A812DMA7_ACAPH</name>
<comment type="caution">
    <text evidence="1">The sequence shown here is derived from an EMBL/GenBank/DDBJ whole genome shotgun (WGS) entry which is preliminary data.</text>
</comment>
<reference evidence="1" key="1">
    <citation type="submission" date="2021-01" db="EMBL/GenBank/DDBJ databases">
        <authorList>
            <person name="Li R."/>
            <person name="Bekaert M."/>
        </authorList>
    </citation>
    <scope>NUCLEOTIDE SEQUENCE</scope>
    <source>
        <strain evidence="1">Farmed</strain>
    </source>
</reference>
<dbReference type="OrthoDB" id="4349954at2759"/>
<dbReference type="Proteomes" id="UP000597762">
    <property type="component" value="Unassembled WGS sequence"/>
</dbReference>
<dbReference type="EMBL" id="CAHIKZ030003891">
    <property type="protein sequence ID" value="CAE1305157.1"/>
    <property type="molecule type" value="Genomic_DNA"/>
</dbReference>
<accession>A0A812DMA7</accession>
<gene>
    <name evidence="1" type="ORF">SPHA_57634</name>
</gene>
<keyword evidence="2" id="KW-1185">Reference proteome</keyword>
<proteinExistence type="predicted"/>
<organism evidence="1 2">
    <name type="scientific">Acanthosepion pharaonis</name>
    <name type="common">Pharaoh cuttlefish</name>
    <name type="synonym">Sepia pharaonis</name>
    <dbReference type="NCBI Taxonomy" id="158019"/>
    <lineage>
        <taxon>Eukaryota</taxon>
        <taxon>Metazoa</taxon>
        <taxon>Spiralia</taxon>
        <taxon>Lophotrochozoa</taxon>
        <taxon>Mollusca</taxon>
        <taxon>Cephalopoda</taxon>
        <taxon>Coleoidea</taxon>
        <taxon>Decapodiformes</taxon>
        <taxon>Sepiida</taxon>
        <taxon>Sepiina</taxon>
        <taxon>Sepiidae</taxon>
        <taxon>Acanthosepion</taxon>
    </lineage>
</organism>
<evidence type="ECO:0000313" key="2">
    <source>
        <dbReference type="Proteomes" id="UP000597762"/>
    </source>
</evidence>
<evidence type="ECO:0000313" key="1">
    <source>
        <dbReference type="EMBL" id="CAE1305157.1"/>
    </source>
</evidence>
<sequence length="272" mass="30996">MRKDLVGIEEGPNGFLTDIFHPVFAVTPSRRCIVVKEDLLCNGEGNCRRKCGGIGACIPDCPKKNERAKMGHRCSFKVLLTMHSDRIGTWEVKSIGSHIEPEDFWVPPVKKLRERKCQSKVLKLPRKSIKNKPVFSSSPRNERPLKQQLNHHISSPRKKNTDLLMQEALFDRQPDLLEDNINTLTQQDNNGVQIIEPPIKEPPLEFQNTENIPNFHNQDNLPEFSQDGQQNLADFHQPLNYEYLPDGGGGGYTNWTSIEIQLSNNILVSSFF</sequence>
<dbReference type="AlphaFoldDB" id="A0A812DMA7"/>
<protein>
    <submittedName>
        <fullName evidence="1">Uncharacterized protein</fullName>
    </submittedName>
</protein>